<dbReference type="EMBL" id="CP012333">
    <property type="protein sequence ID" value="AKV01489.1"/>
    <property type="molecule type" value="Genomic_DNA"/>
</dbReference>
<dbReference type="PANTHER" id="PTHR23308">
    <property type="entry name" value="NUCLEAR INHIBITOR OF PROTEIN PHOSPHATASE-1"/>
    <property type="match status" value="1"/>
</dbReference>
<reference evidence="2 3" key="1">
    <citation type="submission" date="2015-08" db="EMBL/GenBank/DDBJ databases">
        <authorList>
            <person name="Babu N.S."/>
            <person name="Beckwith C.J."/>
            <person name="Beseler K.G."/>
            <person name="Brison A."/>
            <person name="Carone J.V."/>
            <person name="Caskin T.P."/>
            <person name="Diamond M."/>
            <person name="Durham M.E."/>
            <person name="Foxe J.M."/>
            <person name="Go M."/>
            <person name="Henderson B.A."/>
            <person name="Jones I.B."/>
            <person name="McGettigan J.A."/>
            <person name="Micheletti S.J."/>
            <person name="Nasrallah M.E."/>
            <person name="Ortiz D."/>
            <person name="Piller C.R."/>
            <person name="Privatt S.R."/>
            <person name="Schneider S.L."/>
            <person name="Sharp S."/>
            <person name="Smith T.C."/>
            <person name="Stanton J.D."/>
            <person name="Ullery H.E."/>
            <person name="Wilson R.J."/>
            <person name="Serrano M.G."/>
            <person name="Buck G."/>
            <person name="Lee V."/>
            <person name="Wang Y."/>
            <person name="Carvalho R."/>
            <person name="Voegtly L."/>
            <person name="Shi R."/>
            <person name="Duckworth R."/>
            <person name="Johnson A."/>
            <person name="Loviza R."/>
            <person name="Walstead R."/>
            <person name="Shah Z."/>
            <person name="Kiflezghi M."/>
            <person name="Wade K."/>
            <person name="Ball S.L."/>
            <person name="Bradley K.W."/>
            <person name="Asai D.J."/>
            <person name="Bowman C.A."/>
            <person name="Russell D.A."/>
            <person name="Pope W.H."/>
            <person name="Jacobs-Sera D."/>
            <person name="Hendrix R.W."/>
            <person name="Hatfull G.F."/>
        </authorList>
    </citation>
    <scope>NUCLEOTIDE SEQUENCE [LARGE SCALE GENOMIC DNA]</scope>
    <source>
        <strain evidence="2 3">DSM 27648</strain>
    </source>
</reference>
<dbReference type="InterPro" id="IPR008984">
    <property type="entry name" value="SMAD_FHA_dom_sf"/>
</dbReference>
<dbReference type="PROSITE" id="PS50006">
    <property type="entry name" value="FHA_DOMAIN"/>
    <property type="match status" value="1"/>
</dbReference>
<name>A0A0K1Q6Z1_9BACT</name>
<dbReference type="InterPro" id="IPR000253">
    <property type="entry name" value="FHA_dom"/>
</dbReference>
<proteinExistence type="predicted"/>
<sequence length="265" mass="29011">MTIEDPLVSRHHARIVLEGDRATVYDLNSRNGVKVNGVAAKEPVELKDGDRLRIGTQELVFCRVDAAPHSSAKTTGFLRHCARCRMPYPQEAGACPNCGATEALDEETLSGSFGTAAQQVWSVQLFVEVLERALGLERFEDIQRILRRATVQVEELLARGDAVDGAQLAKLAFGAVRASLTLRDPTWGLWVAQVYRRVPLAVPHDVVGKLGELAVHFPVDMAEPVEHLVAHQRTLPMTAENFPAVEALERVSASVRPALRTAKPS</sequence>
<dbReference type="Pfam" id="PF00498">
    <property type="entry name" value="FHA"/>
    <property type="match status" value="1"/>
</dbReference>
<gene>
    <name evidence="2" type="ORF">AKJ09_08152</name>
</gene>
<organism evidence="2 3">
    <name type="scientific">Labilithrix luteola</name>
    <dbReference type="NCBI Taxonomy" id="1391654"/>
    <lineage>
        <taxon>Bacteria</taxon>
        <taxon>Pseudomonadati</taxon>
        <taxon>Myxococcota</taxon>
        <taxon>Polyangia</taxon>
        <taxon>Polyangiales</taxon>
        <taxon>Labilitrichaceae</taxon>
        <taxon>Labilithrix</taxon>
    </lineage>
</organism>
<accession>A0A0K1Q6Z1</accession>
<dbReference type="SUPFAM" id="SSF49879">
    <property type="entry name" value="SMAD/FHA domain"/>
    <property type="match status" value="1"/>
</dbReference>
<feature type="domain" description="FHA" evidence="1">
    <location>
        <begin position="1"/>
        <end position="40"/>
    </location>
</feature>
<protein>
    <recommendedName>
        <fullName evidence="1">FHA domain-containing protein</fullName>
    </recommendedName>
</protein>
<evidence type="ECO:0000313" key="3">
    <source>
        <dbReference type="Proteomes" id="UP000064967"/>
    </source>
</evidence>
<dbReference type="Proteomes" id="UP000064967">
    <property type="component" value="Chromosome"/>
</dbReference>
<dbReference type="CDD" id="cd00060">
    <property type="entry name" value="FHA"/>
    <property type="match status" value="1"/>
</dbReference>
<evidence type="ECO:0000259" key="1">
    <source>
        <dbReference type="PROSITE" id="PS50006"/>
    </source>
</evidence>
<dbReference type="InterPro" id="IPR050923">
    <property type="entry name" value="Cell_Proc_Reg/RNA_Proc"/>
</dbReference>
<keyword evidence="3" id="KW-1185">Reference proteome</keyword>
<dbReference type="STRING" id="1391654.AKJ09_08152"/>
<dbReference type="Gene3D" id="2.60.200.20">
    <property type="match status" value="1"/>
</dbReference>
<dbReference type="KEGG" id="llu:AKJ09_08152"/>
<dbReference type="AlphaFoldDB" id="A0A0K1Q6Z1"/>
<evidence type="ECO:0000313" key="2">
    <source>
        <dbReference type="EMBL" id="AKV01489.1"/>
    </source>
</evidence>